<evidence type="ECO:0000313" key="2">
    <source>
        <dbReference type="EMBL" id="KAL2793953.1"/>
    </source>
</evidence>
<keyword evidence="3" id="KW-1185">Reference proteome</keyword>
<organism evidence="2 3">
    <name type="scientific">Aspergillus keveii</name>
    <dbReference type="NCBI Taxonomy" id="714993"/>
    <lineage>
        <taxon>Eukaryota</taxon>
        <taxon>Fungi</taxon>
        <taxon>Dikarya</taxon>
        <taxon>Ascomycota</taxon>
        <taxon>Pezizomycotina</taxon>
        <taxon>Eurotiomycetes</taxon>
        <taxon>Eurotiomycetidae</taxon>
        <taxon>Eurotiales</taxon>
        <taxon>Aspergillaceae</taxon>
        <taxon>Aspergillus</taxon>
        <taxon>Aspergillus subgen. Nidulantes</taxon>
    </lineage>
</organism>
<feature type="transmembrane region" description="Helical" evidence="1">
    <location>
        <begin position="91"/>
        <end position="108"/>
    </location>
</feature>
<keyword evidence="1" id="KW-1133">Transmembrane helix</keyword>
<evidence type="ECO:0000256" key="1">
    <source>
        <dbReference type="SAM" id="Phobius"/>
    </source>
</evidence>
<evidence type="ECO:0000313" key="3">
    <source>
        <dbReference type="Proteomes" id="UP001610563"/>
    </source>
</evidence>
<feature type="non-terminal residue" evidence="2">
    <location>
        <position position="140"/>
    </location>
</feature>
<name>A0ABR4G4K8_9EURO</name>
<reference evidence="2 3" key="1">
    <citation type="submission" date="2024-07" db="EMBL/GenBank/DDBJ databases">
        <title>Section-level genome sequencing and comparative genomics of Aspergillus sections Usti and Cavernicolus.</title>
        <authorList>
            <consortium name="Lawrence Berkeley National Laboratory"/>
            <person name="Nybo J.L."/>
            <person name="Vesth T.C."/>
            <person name="Theobald S."/>
            <person name="Frisvad J.C."/>
            <person name="Larsen T.O."/>
            <person name="Kjaerboelling I."/>
            <person name="Rothschild-Mancinelli K."/>
            <person name="Lyhne E.K."/>
            <person name="Kogle M.E."/>
            <person name="Barry K."/>
            <person name="Clum A."/>
            <person name="Na H."/>
            <person name="Ledsgaard L."/>
            <person name="Lin J."/>
            <person name="Lipzen A."/>
            <person name="Kuo A."/>
            <person name="Riley R."/>
            <person name="Mondo S."/>
            <person name="Labutti K."/>
            <person name="Haridas S."/>
            <person name="Pangalinan J."/>
            <person name="Salamov A.A."/>
            <person name="Simmons B.A."/>
            <person name="Magnuson J.K."/>
            <person name="Chen J."/>
            <person name="Drula E."/>
            <person name="Henrissat B."/>
            <person name="Wiebenga A."/>
            <person name="Lubbers R.J."/>
            <person name="Gomes A.C."/>
            <person name="Makela M.R."/>
            <person name="Stajich J."/>
            <person name="Grigoriev I.V."/>
            <person name="Mortensen U.H."/>
            <person name="De Vries R.P."/>
            <person name="Baker S.E."/>
            <person name="Andersen M.R."/>
        </authorList>
    </citation>
    <scope>NUCLEOTIDE SEQUENCE [LARGE SCALE GENOMIC DNA]</scope>
    <source>
        <strain evidence="2 3">CBS 209.92</strain>
    </source>
</reference>
<dbReference type="EMBL" id="JBFTWV010000051">
    <property type="protein sequence ID" value="KAL2793953.1"/>
    <property type="molecule type" value="Genomic_DNA"/>
</dbReference>
<feature type="transmembrane region" description="Helical" evidence="1">
    <location>
        <begin position="18"/>
        <end position="42"/>
    </location>
</feature>
<accession>A0ABR4G4K8</accession>
<protein>
    <submittedName>
        <fullName evidence="2">Uncharacterized protein</fullName>
    </submittedName>
</protein>
<sequence>MVAGIPAFYSSEDSRVRVAVLSCLFPGAGFLAVGGIVGIIGLGLSVALLPFSIFAWFSAGSLAFVLSNWIFPALIAISIAKSSVWEPAGPITILFVSVLFIALVFGGRQRHASSLKLRERSECSAGQGVLSRPSSCPLEP</sequence>
<gene>
    <name evidence="2" type="ORF">BJX66DRAFT_305158</name>
</gene>
<feature type="transmembrane region" description="Helical" evidence="1">
    <location>
        <begin position="54"/>
        <end position="79"/>
    </location>
</feature>
<keyword evidence="1" id="KW-0812">Transmembrane</keyword>
<keyword evidence="1" id="KW-0472">Membrane</keyword>
<comment type="caution">
    <text evidence="2">The sequence shown here is derived from an EMBL/GenBank/DDBJ whole genome shotgun (WGS) entry which is preliminary data.</text>
</comment>
<proteinExistence type="predicted"/>
<dbReference type="Proteomes" id="UP001610563">
    <property type="component" value="Unassembled WGS sequence"/>
</dbReference>